<comment type="caution">
    <text evidence="1">The sequence shown here is derived from an EMBL/GenBank/DDBJ whole genome shotgun (WGS) entry which is preliminary data.</text>
</comment>
<dbReference type="Proteomes" id="UP000639338">
    <property type="component" value="Unassembled WGS sequence"/>
</dbReference>
<dbReference type="AlphaFoldDB" id="A0A834XL69"/>
<protein>
    <submittedName>
        <fullName evidence="1">Uncharacterized protein</fullName>
    </submittedName>
</protein>
<accession>A0A834XL69</accession>
<dbReference type="EMBL" id="JACMRX010000005">
    <property type="protein sequence ID" value="KAF7989233.1"/>
    <property type="molecule type" value="Genomic_DNA"/>
</dbReference>
<proteinExistence type="predicted"/>
<gene>
    <name evidence="1" type="ORF">HCN44_007830</name>
</gene>
<name>A0A834XL69_APHGI</name>
<sequence length="129" mass="14867">MDNESNVKEQPSYILVNFSLDGETGEFDIISRDWIKIDNEKKTLSCPFIGDNATKEEKEKCDNLIKNSKPPLKDWKPYEIVIRGSADGLKRLEQLRTEKYVFSTGDEDPEKGLSLKLKQEIITKKIINM</sequence>
<evidence type="ECO:0000313" key="1">
    <source>
        <dbReference type="EMBL" id="KAF7989233.1"/>
    </source>
</evidence>
<reference evidence="1 2" key="1">
    <citation type="submission" date="2020-08" db="EMBL/GenBank/DDBJ databases">
        <title>Aphidius gifuensis genome sequencing and assembly.</title>
        <authorList>
            <person name="Du Z."/>
        </authorList>
    </citation>
    <scope>NUCLEOTIDE SEQUENCE [LARGE SCALE GENOMIC DNA]</scope>
    <source>
        <strain evidence="1">YNYX2018</strain>
        <tissue evidence="1">Adults</tissue>
    </source>
</reference>
<organism evidence="1 2">
    <name type="scientific">Aphidius gifuensis</name>
    <name type="common">Parasitoid wasp</name>
    <dbReference type="NCBI Taxonomy" id="684658"/>
    <lineage>
        <taxon>Eukaryota</taxon>
        <taxon>Metazoa</taxon>
        <taxon>Ecdysozoa</taxon>
        <taxon>Arthropoda</taxon>
        <taxon>Hexapoda</taxon>
        <taxon>Insecta</taxon>
        <taxon>Pterygota</taxon>
        <taxon>Neoptera</taxon>
        <taxon>Endopterygota</taxon>
        <taxon>Hymenoptera</taxon>
        <taxon>Apocrita</taxon>
        <taxon>Ichneumonoidea</taxon>
        <taxon>Braconidae</taxon>
        <taxon>Aphidiinae</taxon>
        <taxon>Aphidius</taxon>
    </lineage>
</organism>
<keyword evidence="2" id="KW-1185">Reference proteome</keyword>
<evidence type="ECO:0000313" key="2">
    <source>
        <dbReference type="Proteomes" id="UP000639338"/>
    </source>
</evidence>